<evidence type="ECO:0000256" key="4">
    <source>
        <dbReference type="ARBA" id="ARBA00023136"/>
    </source>
</evidence>
<evidence type="ECO:0000256" key="5">
    <source>
        <dbReference type="SAM" id="Phobius"/>
    </source>
</evidence>
<sequence>MIYFGLVLSSLTELFERLINLGAFYLSPTRLFLLVLAYVTYIGYCGMANGTLRIGPSAKRFGLAVLALILLTALSVTASDDFEYSGKRALNTTSIYLMPLVVYLYLSVHSTKYPAEILLQKAGKCIVYSGLVVALFGFLQEATGIFQVSREIRFIGPIPFTRINSLFMDGNFLAYFLIFPLWLAIAGGEELTGISTRGVRLTIAALIFLALVLSGSRGGMLMLAAVIGSQVWYKFVKGRRGWVLAIELPIMLALPFVLLAYAYYGFEHIYANVNTVDTGNESGYSRILAWYAGLKLYFSHPWLGIGPGNFVTMDKGNLLPVNYVQPWVALRISTLAGHSNVLEVLVESGPFALAAYFMVQLSLYFALLRASCQFGDSRFAIYRSIVFATVVGNLLISYYFLFFMILIGVLLFALDREAFKRASPHVPRAASVSRMSAVVAGRR</sequence>
<accession>A0ABU2AC99</accession>
<proteinExistence type="predicted"/>
<protein>
    <submittedName>
        <fullName evidence="7">O-antigen ligase</fullName>
    </submittedName>
</protein>
<evidence type="ECO:0000313" key="7">
    <source>
        <dbReference type="EMBL" id="MDR7334832.1"/>
    </source>
</evidence>
<keyword evidence="7" id="KW-0436">Ligase</keyword>
<dbReference type="EMBL" id="JAVDXV010000008">
    <property type="protein sequence ID" value="MDR7334832.1"/>
    <property type="molecule type" value="Genomic_DNA"/>
</dbReference>
<comment type="subcellular location">
    <subcellularLocation>
        <location evidence="1">Membrane</location>
        <topology evidence="1">Multi-pass membrane protein</topology>
    </subcellularLocation>
</comment>
<evidence type="ECO:0000256" key="3">
    <source>
        <dbReference type="ARBA" id="ARBA00022989"/>
    </source>
</evidence>
<dbReference type="Proteomes" id="UP001180825">
    <property type="component" value="Unassembled WGS sequence"/>
</dbReference>
<evidence type="ECO:0000313" key="8">
    <source>
        <dbReference type="Proteomes" id="UP001180825"/>
    </source>
</evidence>
<evidence type="ECO:0000256" key="2">
    <source>
        <dbReference type="ARBA" id="ARBA00022692"/>
    </source>
</evidence>
<name>A0ABU2AC99_9BURK</name>
<feature type="transmembrane region" description="Helical" evidence="5">
    <location>
        <begin position="205"/>
        <end position="229"/>
    </location>
</feature>
<keyword evidence="2 5" id="KW-0812">Transmembrane</keyword>
<keyword evidence="4 5" id="KW-0472">Membrane</keyword>
<dbReference type="RefSeq" id="WP_310331512.1">
    <property type="nucleotide sequence ID" value="NZ_JAVDXV010000008.1"/>
</dbReference>
<feature type="transmembrane region" description="Helical" evidence="5">
    <location>
        <begin position="241"/>
        <end position="264"/>
    </location>
</feature>
<evidence type="ECO:0000259" key="6">
    <source>
        <dbReference type="Pfam" id="PF04932"/>
    </source>
</evidence>
<dbReference type="InterPro" id="IPR007016">
    <property type="entry name" value="O-antigen_ligase-rel_domated"/>
</dbReference>
<reference evidence="7 8" key="1">
    <citation type="submission" date="2023-07" db="EMBL/GenBank/DDBJ databases">
        <title>Sorghum-associated microbial communities from plants grown in Nebraska, USA.</title>
        <authorList>
            <person name="Schachtman D."/>
        </authorList>
    </citation>
    <scope>NUCLEOTIDE SEQUENCE [LARGE SCALE GENOMIC DNA]</scope>
    <source>
        <strain evidence="7 8">BE316</strain>
    </source>
</reference>
<feature type="domain" description="O-antigen ligase-related" evidence="6">
    <location>
        <begin position="204"/>
        <end position="357"/>
    </location>
</feature>
<dbReference type="InterPro" id="IPR051533">
    <property type="entry name" value="WaaL-like"/>
</dbReference>
<feature type="transmembrane region" description="Helical" evidence="5">
    <location>
        <begin position="21"/>
        <end position="41"/>
    </location>
</feature>
<dbReference type="GO" id="GO:0016874">
    <property type="term" value="F:ligase activity"/>
    <property type="evidence" value="ECO:0007669"/>
    <property type="project" value="UniProtKB-KW"/>
</dbReference>
<feature type="transmembrane region" description="Helical" evidence="5">
    <location>
        <begin position="61"/>
        <end position="77"/>
    </location>
</feature>
<feature type="transmembrane region" description="Helical" evidence="5">
    <location>
        <begin position="380"/>
        <end position="413"/>
    </location>
</feature>
<organism evidence="7 8">
    <name type="scientific">Roseateles asaccharophilus</name>
    <dbReference type="NCBI Taxonomy" id="582607"/>
    <lineage>
        <taxon>Bacteria</taxon>
        <taxon>Pseudomonadati</taxon>
        <taxon>Pseudomonadota</taxon>
        <taxon>Betaproteobacteria</taxon>
        <taxon>Burkholderiales</taxon>
        <taxon>Sphaerotilaceae</taxon>
        <taxon>Roseateles</taxon>
    </lineage>
</organism>
<dbReference type="PANTHER" id="PTHR37422">
    <property type="entry name" value="TEICHURONIC ACID BIOSYNTHESIS PROTEIN TUAE"/>
    <property type="match status" value="1"/>
</dbReference>
<dbReference type="Pfam" id="PF04932">
    <property type="entry name" value="Wzy_C"/>
    <property type="match status" value="1"/>
</dbReference>
<feature type="transmembrane region" description="Helical" evidence="5">
    <location>
        <begin position="349"/>
        <end position="368"/>
    </location>
</feature>
<feature type="transmembrane region" description="Helical" evidence="5">
    <location>
        <begin position="126"/>
        <end position="146"/>
    </location>
</feature>
<feature type="transmembrane region" description="Helical" evidence="5">
    <location>
        <begin position="89"/>
        <end position="106"/>
    </location>
</feature>
<keyword evidence="8" id="KW-1185">Reference proteome</keyword>
<feature type="transmembrane region" description="Helical" evidence="5">
    <location>
        <begin position="166"/>
        <end position="185"/>
    </location>
</feature>
<gene>
    <name evidence="7" type="ORF">J2X21_003996</name>
</gene>
<comment type="caution">
    <text evidence="7">The sequence shown here is derived from an EMBL/GenBank/DDBJ whole genome shotgun (WGS) entry which is preliminary data.</text>
</comment>
<evidence type="ECO:0000256" key="1">
    <source>
        <dbReference type="ARBA" id="ARBA00004141"/>
    </source>
</evidence>
<dbReference type="PANTHER" id="PTHR37422:SF13">
    <property type="entry name" value="LIPOPOLYSACCHARIDE BIOSYNTHESIS PROTEIN PA4999-RELATED"/>
    <property type="match status" value="1"/>
</dbReference>
<keyword evidence="3 5" id="KW-1133">Transmembrane helix</keyword>